<protein>
    <submittedName>
        <fullName evidence="2">Uncharacterized protein</fullName>
    </submittedName>
</protein>
<evidence type="ECO:0000256" key="1">
    <source>
        <dbReference type="SAM" id="Phobius"/>
    </source>
</evidence>
<dbReference type="EMBL" id="BPVZ01000305">
    <property type="protein sequence ID" value="GKV49580.1"/>
    <property type="molecule type" value="Genomic_DNA"/>
</dbReference>
<gene>
    <name evidence="2" type="ORF">SLEP1_g56320</name>
</gene>
<keyword evidence="1" id="KW-0472">Membrane</keyword>
<proteinExistence type="predicted"/>
<reference evidence="2 3" key="1">
    <citation type="journal article" date="2021" name="Commun. Biol.">
        <title>The genome of Shorea leprosula (Dipterocarpaceae) highlights the ecological relevance of drought in aseasonal tropical rainforests.</title>
        <authorList>
            <person name="Ng K.K.S."/>
            <person name="Kobayashi M.J."/>
            <person name="Fawcett J.A."/>
            <person name="Hatakeyama M."/>
            <person name="Paape T."/>
            <person name="Ng C.H."/>
            <person name="Ang C.C."/>
            <person name="Tnah L.H."/>
            <person name="Lee C.T."/>
            <person name="Nishiyama T."/>
            <person name="Sese J."/>
            <person name="O'Brien M.J."/>
            <person name="Copetti D."/>
            <person name="Mohd Noor M.I."/>
            <person name="Ong R.C."/>
            <person name="Putra M."/>
            <person name="Sireger I.Z."/>
            <person name="Indrioko S."/>
            <person name="Kosugi Y."/>
            <person name="Izuno A."/>
            <person name="Isagi Y."/>
            <person name="Lee S.L."/>
            <person name="Shimizu K.K."/>
        </authorList>
    </citation>
    <scope>NUCLEOTIDE SEQUENCE [LARGE SCALE GENOMIC DNA]</scope>
    <source>
        <strain evidence="2">214</strain>
    </source>
</reference>
<organism evidence="2 3">
    <name type="scientific">Rubroshorea leprosula</name>
    <dbReference type="NCBI Taxonomy" id="152421"/>
    <lineage>
        <taxon>Eukaryota</taxon>
        <taxon>Viridiplantae</taxon>
        <taxon>Streptophyta</taxon>
        <taxon>Embryophyta</taxon>
        <taxon>Tracheophyta</taxon>
        <taxon>Spermatophyta</taxon>
        <taxon>Magnoliopsida</taxon>
        <taxon>eudicotyledons</taxon>
        <taxon>Gunneridae</taxon>
        <taxon>Pentapetalae</taxon>
        <taxon>rosids</taxon>
        <taxon>malvids</taxon>
        <taxon>Malvales</taxon>
        <taxon>Dipterocarpaceae</taxon>
        <taxon>Rubroshorea</taxon>
    </lineage>
</organism>
<keyword evidence="1" id="KW-0812">Transmembrane</keyword>
<comment type="caution">
    <text evidence="2">The sequence shown here is derived from an EMBL/GenBank/DDBJ whole genome shotgun (WGS) entry which is preliminary data.</text>
</comment>
<feature type="transmembrane region" description="Helical" evidence="1">
    <location>
        <begin position="12"/>
        <end position="27"/>
    </location>
</feature>
<evidence type="ECO:0000313" key="3">
    <source>
        <dbReference type="Proteomes" id="UP001054252"/>
    </source>
</evidence>
<name>A0AAV5MIG1_9ROSI</name>
<dbReference type="Proteomes" id="UP001054252">
    <property type="component" value="Unassembled WGS sequence"/>
</dbReference>
<accession>A0AAV5MIG1</accession>
<keyword evidence="1" id="KW-1133">Transmembrane helix</keyword>
<evidence type="ECO:0000313" key="2">
    <source>
        <dbReference type="EMBL" id="GKV49580.1"/>
    </source>
</evidence>
<dbReference type="AlphaFoldDB" id="A0AAV5MIG1"/>
<keyword evidence="3" id="KW-1185">Reference proteome</keyword>
<sequence>MYNGSWCLRIKFYPLIFPHFLALFWFYDRTLKWMWHKIALIWRKDFGDVHG</sequence>